<evidence type="ECO:0000313" key="1">
    <source>
        <dbReference type="EMBL" id="KAK4292022.1"/>
    </source>
</evidence>
<organism evidence="1 2">
    <name type="scientific">Petrolisthes manimaculis</name>
    <dbReference type="NCBI Taxonomy" id="1843537"/>
    <lineage>
        <taxon>Eukaryota</taxon>
        <taxon>Metazoa</taxon>
        <taxon>Ecdysozoa</taxon>
        <taxon>Arthropoda</taxon>
        <taxon>Crustacea</taxon>
        <taxon>Multicrustacea</taxon>
        <taxon>Malacostraca</taxon>
        <taxon>Eumalacostraca</taxon>
        <taxon>Eucarida</taxon>
        <taxon>Decapoda</taxon>
        <taxon>Pleocyemata</taxon>
        <taxon>Anomura</taxon>
        <taxon>Galatheoidea</taxon>
        <taxon>Porcellanidae</taxon>
        <taxon>Petrolisthes</taxon>
    </lineage>
</organism>
<comment type="caution">
    <text evidence="1">The sequence shown here is derived from an EMBL/GenBank/DDBJ whole genome shotgun (WGS) entry which is preliminary data.</text>
</comment>
<dbReference type="AlphaFoldDB" id="A0AAE1TNN8"/>
<gene>
    <name evidence="1" type="ORF">Pmani_035185</name>
</gene>
<reference evidence="1" key="1">
    <citation type="submission" date="2023-11" db="EMBL/GenBank/DDBJ databases">
        <title>Genome assemblies of two species of porcelain crab, Petrolisthes cinctipes and Petrolisthes manimaculis (Anomura: Porcellanidae).</title>
        <authorList>
            <person name="Angst P."/>
        </authorList>
    </citation>
    <scope>NUCLEOTIDE SEQUENCE</scope>
    <source>
        <strain evidence="1">PB745_02</strain>
        <tissue evidence="1">Gill</tissue>
    </source>
</reference>
<name>A0AAE1TNN8_9EUCA</name>
<accession>A0AAE1TNN8</accession>
<keyword evidence="2" id="KW-1185">Reference proteome</keyword>
<protein>
    <submittedName>
        <fullName evidence="1">Uncharacterized protein</fullName>
    </submittedName>
</protein>
<dbReference type="Proteomes" id="UP001292094">
    <property type="component" value="Unassembled WGS sequence"/>
</dbReference>
<dbReference type="EMBL" id="JAWZYT010004970">
    <property type="protein sequence ID" value="KAK4292022.1"/>
    <property type="molecule type" value="Genomic_DNA"/>
</dbReference>
<evidence type="ECO:0000313" key="2">
    <source>
        <dbReference type="Proteomes" id="UP001292094"/>
    </source>
</evidence>
<sequence>MICVGSGKYNDSSSPNSTSCLPSSIGSQYKSNFEAVLVLSFVYTSVGVAGQREAGRHRVEGTIVGGVEVRQTPNRRGKGR</sequence>
<proteinExistence type="predicted"/>